<accession>I8XFH2</accession>
<dbReference type="PROSITE" id="PS51257">
    <property type="entry name" value="PROKAR_LIPOPROTEIN"/>
    <property type="match status" value="1"/>
</dbReference>
<keyword evidence="2" id="KW-1185">Reference proteome</keyword>
<gene>
    <name evidence="1" type="ORF">HMPREF1068_02847</name>
</gene>
<evidence type="ECO:0008006" key="3">
    <source>
        <dbReference type="Google" id="ProtNLM"/>
    </source>
</evidence>
<dbReference type="HOGENOM" id="CLU_1559900_0_0_10"/>
<name>I8XFH2_9BACE</name>
<dbReference type="AlphaFoldDB" id="I8XFH2"/>
<sequence>MKHICIIITIIGISLTSCRQKYNDHLYSAVMSYKYLPIPITNQKDSCFYMCDALEFYREFNMYIMEYETFCITLYNHIKTNTYIQLTDSLYKELNTMSIHEVPEINSVYQYEGIKGILNRYTKAASPGYAAFKNELSWEERDFIMYLLFQEGIYTEFSDEDGDAFIRLNSK</sequence>
<organism evidence="1 2">
    <name type="scientific">Bacteroides nordii CL02T12C05</name>
    <dbReference type="NCBI Taxonomy" id="997884"/>
    <lineage>
        <taxon>Bacteria</taxon>
        <taxon>Pseudomonadati</taxon>
        <taxon>Bacteroidota</taxon>
        <taxon>Bacteroidia</taxon>
        <taxon>Bacteroidales</taxon>
        <taxon>Bacteroidaceae</taxon>
        <taxon>Bacteroides</taxon>
    </lineage>
</organism>
<dbReference type="PATRIC" id="fig|997884.3.peg.2925"/>
<protein>
    <recommendedName>
        <fullName evidence="3">Lipoprotein</fullName>
    </recommendedName>
</protein>
<comment type="caution">
    <text evidence="1">The sequence shown here is derived from an EMBL/GenBank/DDBJ whole genome shotgun (WGS) entry which is preliminary data.</text>
</comment>
<dbReference type="STRING" id="997884.HMPREF1068_02847"/>
<dbReference type="EMBL" id="AGXS01000018">
    <property type="protein sequence ID" value="EIY48817.1"/>
    <property type="molecule type" value="Genomic_DNA"/>
</dbReference>
<reference evidence="1 2" key="1">
    <citation type="submission" date="2012-02" db="EMBL/GenBank/DDBJ databases">
        <title>The Genome Sequence of Bacteroides nordii CL02T12C05.</title>
        <authorList>
            <consortium name="The Broad Institute Genome Sequencing Platform"/>
            <person name="Earl A."/>
            <person name="Ward D."/>
            <person name="Feldgarden M."/>
            <person name="Gevers D."/>
            <person name="Zitomersky N.L."/>
            <person name="Coyne M.J."/>
            <person name="Comstock L.E."/>
            <person name="Young S.K."/>
            <person name="Zeng Q."/>
            <person name="Gargeya S."/>
            <person name="Fitzgerald M."/>
            <person name="Haas B."/>
            <person name="Abouelleil A."/>
            <person name="Alvarado L."/>
            <person name="Arachchi H.M."/>
            <person name="Berlin A."/>
            <person name="Chapman S.B."/>
            <person name="Gearin G."/>
            <person name="Goldberg J."/>
            <person name="Griggs A."/>
            <person name="Gujja S."/>
            <person name="Hansen M."/>
            <person name="Heiman D."/>
            <person name="Howarth C."/>
            <person name="Larimer J."/>
            <person name="Lui A."/>
            <person name="MacDonald P.J.P."/>
            <person name="McCowen C."/>
            <person name="Montmayeur A."/>
            <person name="Murphy C."/>
            <person name="Neiman D."/>
            <person name="Pearson M."/>
            <person name="Priest M."/>
            <person name="Roberts A."/>
            <person name="Saif S."/>
            <person name="Shea T."/>
            <person name="Sisk P."/>
            <person name="Stolte C."/>
            <person name="Sykes S."/>
            <person name="Wortman J."/>
            <person name="Nusbaum C."/>
            <person name="Birren B."/>
        </authorList>
    </citation>
    <scope>NUCLEOTIDE SEQUENCE [LARGE SCALE GENOMIC DNA]</scope>
    <source>
        <strain evidence="1 2">CL02T12C05</strain>
    </source>
</reference>
<evidence type="ECO:0000313" key="1">
    <source>
        <dbReference type="EMBL" id="EIY48817.1"/>
    </source>
</evidence>
<dbReference type="Proteomes" id="UP000003089">
    <property type="component" value="Unassembled WGS sequence"/>
</dbReference>
<proteinExistence type="predicted"/>
<evidence type="ECO:0000313" key="2">
    <source>
        <dbReference type="Proteomes" id="UP000003089"/>
    </source>
</evidence>